<feature type="domain" description="DUF2061" evidence="2">
    <location>
        <begin position="9"/>
        <end position="63"/>
    </location>
</feature>
<proteinExistence type="predicted"/>
<dbReference type="RefSeq" id="WP_085768082.1">
    <property type="nucleotide sequence ID" value="NZ_CP019344.1"/>
</dbReference>
<sequence>MGVARKRHIAKTITWRIIASVTTFLLAYFFFNEDPDAISKASGVAIAESLIKMLLYYYHERFWYKSNFGLDKEDRDSVND</sequence>
<dbReference type="AlphaFoldDB" id="A0A1W6MNU8"/>
<dbReference type="InterPro" id="IPR018638">
    <property type="entry name" value="DUF2061_membrane"/>
</dbReference>
<keyword evidence="1" id="KW-1133">Transmembrane helix</keyword>
<dbReference type="Proteomes" id="UP000193431">
    <property type="component" value="Chromosome"/>
</dbReference>
<feature type="transmembrane region" description="Helical" evidence="1">
    <location>
        <begin position="37"/>
        <end position="58"/>
    </location>
</feature>
<evidence type="ECO:0000313" key="3">
    <source>
        <dbReference type="EMBL" id="ARN79278.1"/>
    </source>
</evidence>
<dbReference type="STRING" id="331648.BST97_15505"/>
<name>A0A1W6MNU8_9FLAO</name>
<keyword evidence="1" id="KW-0472">Membrane</keyword>
<evidence type="ECO:0000256" key="1">
    <source>
        <dbReference type="SAM" id="Phobius"/>
    </source>
</evidence>
<accession>A0A1W6MNU8</accession>
<feature type="transmembrane region" description="Helical" evidence="1">
    <location>
        <begin position="12"/>
        <end position="31"/>
    </location>
</feature>
<dbReference type="Pfam" id="PF09834">
    <property type="entry name" value="DUF2061"/>
    <property type="match status" value="1"/>
</dbReference>
<keyword evidence="4" id="KW-1185">Reference proteome</keyword>
<protein>
    <recommendedName>
        <fullName evidence="2">DUF2061 domain-containing protein</fullName>
    </recommendedName>
</protein>
<dbReference type="EMBL" id="CP019344">
    <property type="protein sequence ID" value="ARN79278.1"/>
    <property type="molecule type" value="Genomic_DNA"/>
</dbReference>
<evidence type="ECO:0000313" key="4">
    <source>
        <dbReference type="Proteomes" id="UP000193431"/>
    </source>
</evidence>
<evidence type="ECO:0000259" key="2">
    <source>
        <dbReference type="Pfam" id="PF09834"/>
    </source>
</evidence>
<dbReference type="OrthoDB" id="197461at2"/>
<reference evidence="3 4" key="1">
    <citation type="submission" date="2016-11" db="EMBL/GenBank/DDBJ databases">
        <title>Trade-off between light-utilization and light-protection in marine flavobacteria.</title>
        <authorList>
            <person name="Kumagai Y."/>
        </authorList>
    </citation>
    <scope>NUCLEOTIDE SEQUENCE [LARGE SCALE GENOMIC DNA]</scope>
    <source>
        <strain evidence="3 4">JCM 13191</strain>
    </source>
</reference>
<gene>
    <name evidence="3" type="ORF">BST97_15505</name>
</gene>
<keyword evidence="1" id="KW-0812">Transmembrane</keyword>
<organism evidence="3 4">
    <name type="scientific">Nonlabens spongiae</name>
    <dbReference type="NCBI Taxonomy" id="331648"/>
    <lineage>
        <taxon>Bacteria</taxon>
        <taxon>Pseudomonadati</taxon>
        <taxon>Bacteroidota</taxon>
        <taxon>Flavobacteriia</taxon>
        <taxon>Flavobacteriales</taxon>
        <taxon>Flavobacteriaceae</taxon>
        <taxon>Nonlabens</taxon>
    </lineage>
</organism>